<reference evidence="4 5" key="1">
    <citation type="submission" date="2023-01" db="EMBL/GenBank/DDBJ databases">
        <title>Analysis of 21 Apiospora genomes using comparative genomics revels a genus with tremendous synthesis potential of carbohydrate active enzymes and secondary metabolites.</title>
        <authorList>
            <person name="Sorensen T."/>
        </authorList>
    </citation>
    <scope>NUCLEOTIDE SEQUENCE [LARGE SCALE GENOMIC DNA]</scope>
    <source>
        <strain evidence="4 5">CBS 20057</strain>
    </source>
</reference>
<dbReference type="Gene3D" id="3.40.190.10">
    <property type="entry name" value="Periplasmic binding protein-like II"/>
    <property type="match status" value="2"/>
</dbReference>
<proteinExistence type="predicted"/>
<feature type="signal peptide" evidence="2">
    <location>
        <begin position="1"/>
        <end position="18"/>
    </location>
</feature>
<dbReference type="EMBL" id="JAQQWI010000007">
    <property type="protein sequence ID" value="KAK8028663.1"/>
    <property type="molecule type" value="Genomic_DNA"/>
</dbReference>
<dbReference type="PANTHER" id="PTHR35936:SF19">
    <property type="entry name" value="AMINO-ACID-BINDING PROTEIN YXEM-RELATED"/>
    <property type="match status" value="1"/>
</dbReference>
<accession>A0ABR1SBG7</accession>
<evidence type="ECO:0000313" key="4">
    <source>
        <dbReference type="EMBL" id="KAK8028663.1"/>
    </source>
</evidence>
<dbReference type="Pfam" id="PF00497">
    <property type="entry name" value="SBP_bac_3"/>
    <property type="match status" value="1"/>
</dbReference>
<name>A0ABR1SBG7_9PEZI</name>
<organism evidence="4 5">
    <name type="scientific">Apiospora marii</name>
    <dbReference type="NCBI Taxonomy" id="335849"/>
    <lineage>
        <taxon>Eukaryota</taxon>
        <taxon>Fungi</taxon>
        <taxon>Dikarya</taxon>
        <taxon>Ascomycota</taxon>
        <taxon>Pezizomycotina</taxon>
        <taxon>Sordariomycetes</taxon>
        <taxon>Xylariomycetidae</taxon>
        <taxon>Amphisphaeriales</taxon>
        <taxon>Apiosporaceae</taxon>
        <taxon>Apiospora</taxon>
    </lineage>
</organism>
<dbReference type="PANTHER" id="PTHR35936">
    <property type="entry name" value="MEMBRANE-BOUND LYTIC MUREIN TRANSGLYCOSYLASE F"/>
    <property type="match status" value="1"/>
</dbReference>
<keyword evidence="5" id="KW-1185">Reference proteome</keyword>
<dbReference type="Proteomes" id="UP001396898">
    <property type="component" value="Unassembled WGS sequence"/>
</dbReference>
<protein>
    <recommendedName>
        <fullName evidence="3">Solute-binding protein family 3/N-terminal domain-containing protein</fullName>
    </recommendedName>
</protein>
<evidence type="ECO:0000313" key="5">
    <source>
        <dbReference type="Proteomes" id="UP001396898"/>
    </source>
</evidence>
<feature type="chain" id="PRO_5045948735" description="Solute-binding protein family 3/N-terminal domain-containing protein" evidence="2">
    <location>
        <begin position="19"/>
        <end position="279"/>
    </location>
</feature>
<feature type="domain" description="Solute-binding protein family 3/N-terminal" evidence="3">
    <location>
        <begin position="39"/>
        <end position="276"/>
    </location>
</feature>
<evidence type="ECO:0000256" key="2">
    <source>
        <dbReference type="SAM" id="SignalP"/>
    </source>
</evidence>
<evidence type="ECO:0000259" key="3">
    <source>
        <dbReference type="SMART" id="SM00062"/>
    </source>
</evidence>
<comment type="caution">
    <text evidence="4">The sequence shown here is derived from an EMBL/GenBank/DDBJ whole genome shotgun (WGS) entry which is preliminary data.</text>
</comment>
<dbReference type="SUPFAM" id="SSF53850">
    <property type="entry name" value="Periplasmic binding protein-like II"/>
    <property type="match status" value="1"/>
</dbReference>
<sequence>MKTLSVATLASWWAGAGATITSDSQAGGSLLEDIVARGHLRVGTTGSYAPFSHLVSNATENGTSFIGADIDMAMSLASALGFTSSSPSVVFVPTTFADLATGAAAGLFDIGMSGVSITLARALQGVFFSTPVLRVGKVACVRCERAAQGEFATLASIDRPGVKVATPAGGSNEAFDRAHFPAADIVVYADNTDIFRALLNETADVVVTDRVEAELWARLHRGVLCAVRPESPYSFEELGYVLPRDVAWLQFVNTWLHIEQGSGEWNSTLQRWMDYAWET</sequence>
<keyword evidence="1 2" id="KW-0732">Signal</keyword>
<dbReference type="SMART" id="SM00062">
    <property type="entry name" value="PBPb"/>
    <property type="match status" value="1"/>
</dbReference>
<evidence type="ECO:0000256" key="1">
    <source>
        <dbReference type="ARBA" id="ARBA00022729"/>
    </source>
</evidence>
<gene>
    <name evidence="4" type="ORF">PG991_005719</name>
</gene>
<dbReference type="InterPro" id="IPR001638">
    <property type="entry name" value="Solute-binding_3/MltF_N"/>
</dbReference>